<feature type="compositionally biased region" description="Basic and acidic residues" evidence="3">
    <location>
        <begin position="256"/>
        <end position="270"/>
    </location>
</feature>
<dbReference type="PROSITE" id="PS51450">
    <property type="entry name" value="LRR"/>
    <property type="match status" value="2"/>
</dbReference>
<dbReference type="PANTHER" id="PTHR22708:SF0">
    <property type="entry name" value="LEUCINE-RICH REPEAT-CONTAINING PROTEIN 56"/>
    <property type="match status" value="1"/>
</dbReference>
<dbReference type="RefSeq" id="XP_038052167.1">
    <property type="nucleotide sequence ID" value="XM_038196239.1"/>
</dbReference>
<sequence length="646" mass="71563">MASVHITDFGSTAVNPQPIPVEEDTEFLLEDYLSSAKMKEMTGVDDLDDVKFLEMRVDTTETSLGNFGTMVPNLKYLKLSNSIIATVRDLGTSLENLHVLWMPRCSLCDLDGIGSMSSLQELYLAYNDISDLSPCSMLECLQLLDLEGNSINDMSQVEFLSLCPKLNTLTLEGNPVCQAPSVDYDKEKDGDFDYRAATSKAIPQLKILDDDPLSIVPSSLGRTSANISMEWLLVNEAIKDQGSNEKLEVEGGQSSKAKDKETLKHNEESRPGTARPSSASRRRPGSARPGSSSGRPGSSLGTRPGTASGRRPGTAQGERPDTGGSDIHPTQEDASDLTHGSGGVICGNPVRALRNRRRNNKDTVTAFQAPSLFSMFQHQPEHSYILEEEDDGKSKEDIFAELKEWKEQHEAKILARIKESEPQILKIHHSDDDDDNMKTHQDYFSNNNDLGYDEDYGLDASPSPTSDYPESLASGGLDREPTPPRSASPRIPQAPKRRAVRPKTANDFRSRRVRARSFEEHQGLDQRLQHMHLSMDDEMDPSDSGQTSPATMPYSPPPIIPLENRPLSGPIVGTRKFKINPLHAMPEPKNIDRHQPIIRSSINTPPNLAHRLSRLARPSTARAAMQLQRPPTLPSREPRYNSYDFS</sequence>
<evidence type="ECO:0000256" key="2">
    <source>
        <dbReference type="ARBA" id="ARBA00022737"/>
    </source>
</evidence>
<proteinExistence type="predicted"/>
<feature type="compositionally biased region" description="Low complexity" evidence="3">
    <location>
        <begin position="286"/>
        <end position="305"/>
    </location>
</feature>
<dbReference type="RefSeq" id="XP_038052175.1">
    <property type="nucleotide sequence ID" value="XM_038196247.1"/>
</dbReference>
<dbReference type="GeneID" id="119724918"/>
<dbReference type="EnsemblMetazoa" id="XM_038196247.1">
    <property type="protein sequence ID" value="XP_038052175.1"/>
    <property type="gene ID" value="LOC119724918"/>
</dbReference>
<dbReference type="InterPro" id="IPR032675">
    <property type="entry name" value="LRR_dom_sf"/>
</dbReference>
<dbReference type="InterPro" id="IPR001611">
    <property type="entry name" value="Leu-rich_rpt"/>
</dbReference>
<dbReference type="InterPro" id="IPR025875">
    <property type="entry name" value="Leu-rich_rpt_4"/>
</dbReference>
<dbReference type="InterPro" id="IPR040091">
    <property type="entry name" value="LRRC56"/>
</dbReference>
<evidence type="ECO:0000256" key="1">
    <source>
        <dbReference type="ARBA" id="ARBA00022614"/>
    </source>
</evidence>
<evidence type="ECO:0000256" key="3">
    <source>
        <dbReference type="SAM" id="MobiDB-lite"/>
    </source>
</evidence>
<feature type="region of interest" description="Disordered" evidence="3">
    <location>
        <begin position="428"/>
        <end position="524"/>
    </location>
</feature>
<feature type="compositionally biased region" description="Basic and acidic residues" evidence="3">
    <location>
        <begin position="428"/>
        <end position="441"/>
    </location>
</feature>
<evidence type="ECO:0000313" key="4">
    <source>
        <dbReference type="EnsemblMetazoa" id="XP_038052167.1"/>
    </source>
</evidence>
<feature type="region of interest" description="Disordered" evidence="3">
    <location>
        <begin position="244"/>
        <end position="345"/>
    </location>
</feature>
<dbReference type="OrthoDB" id="676979at2759"/>
<dbReference type="Proteomes" id="UP000887568">
    <property type="component" value="Unplaced"/>
</dbReference>
<dbReference type="OMA" id="CGTHDLS"/>
<dbReference type="AlphaFoldDB" id="A0A913ZK21"/>
<reference evidence="4" key="1">
    <citation type="submission" date="2022-11" db="UniProtKB">
        <authorList>
            <consortium name="EnsemblMetazoa"/>
        </authorList>
    </citation>
    <scope>IDENTIFICATION</scope>
</reference>
<organism evidence="4 5">
    <name type="scientific">Patiria miniata</name>
    <name type="common">Bat star</name>
    <name type="synonym">Asterina miniata</name>
    <dbReference type="NCBI Taxonomy" id="46514"/>
    <lineage>
        <taxon>Eukaryota</taxon>
        <taxon>Metazoa</taxon>
        <taxon>Echinodermata</taxon>
        <taxon>Eleutherozoa</taxon>
        <taxon>Asterozoa</taxon>
        <taxon>Asteroidea</taxon>
        <taxon>Valvatacea</taxon>
        <taxon>Valvatida</taxon>
        <taxon>Asterinidae</taxon>
        <taxon>Patiria</taxon>
    </lineage>
</organism>
<evidence type="ECO:0008006" key="6">
    <source>
        <dbReference type="Google" id="ProtNLM"/>
    </source>
</evidence>
<protein>
    <recommendedName>
        <fullName evidence="6">Leucine-rich repeat-containing protein 56</fullName>
    </recommendedName>
</protein>
<dbReference type="SUPFAM" id="SSF52058">
    <property type="entry name" value="L domain-like"/>
    <property type="match status" value="1"/>
</dbReference>
<accession>A0A913ZK21</accession>
<name>A0A913ZK21_PATMI</name>
<feature type="compositionally biased region" description="Basic and acidic residues" evidence="3">
    <location>
        <begin position="504"/>
        <end position="524"/>
    </location>
</feature>
<feature type="region of interest" description="Disordered" evidence="3">
    <location>
        <begin position="620"/>
        <end position="646"/>
    </location>
</feature>
<keyword evidence="2" id="KW-0677">Repeat</keyword>
<dbReference type="Pfam" id="PF12799">
    <property type="entry name" value="LRR_4"/>
    <property type="match status" value="1"/>
</dbReference>
<keyword evidence="5" id="KW-1185">Reference proteome</keyword>
<dbReference type="EnsemblMetazoa" id="XM_038196239.1">
    <property type="protein sequence ID" value="XP_038052167.1"/>
    <property type="gene ID" value="LOC119724918"/>
</dbReference>
<dbReference type="PANTHER" id="PTHR22708">
    <property type="entry name" value="LEUCINE-RICH REPEAT-CONTAINING PROTEIN 56"/>
    <property type="match status" value="1"/>
</dbReference>
<dbReference type="Gene3D" id="3.80.10.10">
    <property type="entry name" value="Ribonuclease Inhibitor"/>
    <property type="match status" value="1"/>
</dbReference>
<evidence type="ECO:0000313" key="5">
    <source>
        <dbReference type="Proteomes" id="UP000887568"/>
    </source>
</evidence>
<keyword evidence="1" id="KW-0433">Leucine-rich repeat</keyword>